<dbReference type="Gene3D" id="3.40.50.300">
    <property type="entry name" value="P-loop containing nucleotide triphosphate hydrolases"/>
    <property type="match status" value="1"/>
</dbReference>
<keyword evidence="3" id="KW-1185">Reference proteome</keyword>
<dbReference type="RefSeq" id="WP_119373437.1">
    <property type="nucleotide sequence ID" value="NZ_CP040792.1"/>
</dbReference>
<name>A0ABX9N3V8_9MICO</name>
<evidence type="ECO:0000313" key="2">
    <source>
        <dbReference type="EMBL" id="RII90616.1"/>
    </source>
</evidence>
<dbReference type="PROSITE" id="PS50837">
    <property type="entry name" value="NACHT"/>
    <property type="match status" value="1"/>
</dbReference>
<dbReference type="Pfam" id="PF05729">
    <property type="entry name" value="NACHT"/>
    <property type="match status" value="1"/>
</dbReference>
<dbReference type="PANTHER" id="PTHR46844:SF1">
    <property type="entry name" value="SLR5058 PROTEIN"/>
    <property type="match status" value="1"/>
</dbReference>
<gene>
    <name evidence="2" type="ORF">DZF98_11410</name>
</gene>
<dbReference type="InterPro" id="IPR027417">
    <property type="entry name" value="P-loop_NTPase"/>
</dbReference>
<dbReference type="InterPro" id="IPR007111">
    <property type="entry name" value="NACHT_NTPase"/>
</dbReference>
<dbReference type="PANTHER" id="PTHR46844">
    <property type="entry name" value="SLR5058 PROTEIN"/>
    <property type="match status" value="1"/>
</dbReference>
<feature type="domain" description="NACHT" evidence="1">
    <location>
        <begin position="258"/>
        <end position="377"/>
    </location>
</feature>
<dbReference type="SUPFAM" id="SSF52540">
    <property type="entry name" value="P-loop containing nucleoside triphosphate hydrolases"/>
    <property type="match status" value="1"/>
</dbReference>
<organism evidence="2 3">
    <name type="scientific">Clavibacter californiensis</name>
    <dbReference type="NCBI Taxonomy" id="1401995"/>
    <lineage>
        <taxon>Bacteria</taxon>
        <taxon>Bacillati</taxon>
        <taxon>Actinomycetota</taxon>
        <taxon>Actinomycetes</taxon>
        <taxon>Micrococcales</taxon>
        <taxon>Microbacteriaceae</taxon>
        <taxon>Clavibacter</taxon>
    </lineage>
</organism>
<proteinExistence type="predicted"/>
<evidence type="ECO:0000259" key="1">
    <source>
        <dbReference type="PROSITE" id="PS50837"/>
    </source>
</evidence>
<reference evidence="2 3" key="1">
    <citation type="submission" date="2018-08" db="EMBL/GenBank/DDBJ databases">
        <title>Genome Sequence of Clavibacter michiganensis Subspecies type strains, and the Atypical Peach-Colored Strains Isolated from Tomato.</title>
        <authorList>
            <person name="Osdaghi E."/>
            <person name="Portier P."/>
            <person name="Briand M."/>
            <person name="Jacques M.-A."/>
        </authorList>
    </citation>
    <scope>NUCLEOTIDE SEQUENCE [LARGE SCALE GENOMIC DNA]</scope>
    <source>
        <strain evidence="2 3">CFBP 8216</strain>
    </source>
</reference>
<dbReference type="Proteomes" id="UP000265355">
    <property type="component" value="Unassembled WGS sequence"/>
</dbReference>
<protein>
    <submittedName>
        <fullName evidence="2">NACHT domain-containing protein</fullName>
    </submittedName>
</protein>
<dbReference type="EMBL" id="QWEE01000217">
    <property type="protein sequence ID" value="RII90616.1"/>
    <property type="molecule type" value="Genomic_DNA"/>
</dbReference>
<accession>A0ABX9N3V8</accession>
<comment type="caution">
    <text evidence="2">The sequence shown here is derived from an EMBL/GenBank/DDBJ whole genome shotgun (WGS) entry which is preliminary data.</text>
</comment>
<evidence type="ECO:0000313" key="3">
    <source>
        <dbReference type="Proteomes" id="UP000265355"/>
    </source>
</evidence>
<sequence length="982" mass="108719">MVVEVIGVFVDVLGVAGAIIGERHRKKGDRRLNDLAGTLQKLDHDTLLADLGPVKLAGFMRGKVTAKTLSNVISTPSFRGVLNELILCSLADGGTQGDKIVDLRQAIEIYVSSGLEHESATRSDAVAFAGHLVGALVTSCQSLVDELREQSPELLSSLQQANLLKRMTAILEAIEKNTEAIVRGAHADVHAARNEWIQTYRGLCKEVHGYITPPDFETNRKIPMGELYVAPRLQKSDLSFPFSVGPPMGLQDLQRAIDRTVVLGDPGGGKSTLSEYLAMSWASSPTELVPFHVILRDFAKQPDGLSVLQFVETTLAPIYQLDPLPGLVEDLLLTGEAVVIFDGLDELIDTSKRRAVTQAVETFGIRYPLAKILVTSRRVGYSQARLDPTVYSAFNIDGFVEGDVKEYVGKWFASQSDYTATEAVVRAHSFMQQSEAVTDLRSNPLMLALMCIIFRGENFIPRNRPAVYEKCAVLLFEKWDGHRDIEVALQARAHVDAAMKYVAHWVLISDTADSGVARVDLVRIMTKYLYPRAMETEETARRAAEEFVDFCTGRAWVFADAGTTSAGDVLYTFTHRTFMEYFAAFHLTRINDTPEKLAQDLLPHVAREEWDVVAQLAIQITNNYADQGSERALAVMLNDTRRRTPANREHVLAFIARCARFAIVSPAFIRSLTRHIVAFYTNTTTTDEADLSSLTGAWTILADAVADEHVATVASAAEEQLLADLVNQDTRISLRAKHFILHGVAEGFTDTIFDPVGQGVWMDMFTRLSKSQRQGLLALSSDAPLVHGIMLLSGTIDVEEAITAMKKAGLGFGDIWFEGYKGAPSLATSFLRSVTYNFDISERHDERVIQELVAAFMADWESGEPLEWFHCTAETYQFFQVYDAPQVWSVESPLSQMTKNVVFLASVAPVETILAGGGRRRMRAVADDGLRRSYLETFQRLEAPVENTIADMDLSANVKDFIGRWLSNDDSIFKSITFSDLA</sequence>